<gene>
    <name evidence="8" type="ordered locus">MPUT_0612</name>
</gene>
<dbReference type="PANTHER" id="PTHR47089">
    <property type="entry name" value="ABC TRANSPORTER, PERMEASE PROTEIN"/>
    <property type="match status" value="1"/>
</dbReference>
<dbReference type="InterPro" id="IPR001851">
    <property type="entry name" value="ABC_transp_permease"/>
</dbReference>
<name>A0A7U3ZT10_MYCPK</name>
<sequence>MQSKICWTLSRKAKYWFSSDAAKTKRKYIKGSLFSILAGFIVSGIFLSFLNINPFQYFALLFGINFDSNFYEISLNWMAVYIVAGLSMAIAFKSGVFNIGASGQILTATSVATIILFYGKENQQVTSVDGSMIVLMFLACVVSAAFLAFIAGLLKALFNIHEVVSTILLNWSVFYIFKWFFGHFKEFAGGLSFTSKNIPAEQLNIGSNTVVIPLLIALVCVVVVWILFSKTTLGFKLKAVGSSPTASKYVGINVKAQIINSLTLSGALAGIAGFISMFTVSPNNFFATNSLPTLGFDAIAVSLVAFNNPIGIIGIGWLWAVIKTGGGPVSSLYNISTQISGLISGILIYFTAIASIFIMFKPWELLKNRFNLLTSGVSKEIVWKLKWHQFKLKLQKTFLIFTKQYKDQVNQTYQEYLTNQQVQKQLTKPHWFWSGRKNVKLALKKELNHSIIMIDNKIDEIKTFVNEDKTRLNVNGLKIKLKEQLSLIDAKFIQQSRDYDLELTDYKYKVKQTKDKVLKEYSTAVKENKKFHKLRVQEIKMFRDTQIGIISYEFDYRDNVIEIKANKLKTIAILEEQIKNLKSEYKLQKEILKLDKTLASSEKTKKLAEVKQSTNQQISQLKQEITKTKQQASQEISEQKAKYQAQKTRVKDEQVQLQVILSQYLDDLEKEQYRFEQAKKAALANKQQRLEKIDIKRSQADVDKAKVLLNELSTLIDDHLDLNFNQQAIKNNQKTLKKALELQTKINELFGAEIIKDYDALEFINQKTKISLKAFKLITFLEKQNIYVITRFEEQELINHYQNWIKQAQQILDDNKQQYQTTVDQAPRKTLSELEELFNLEKSLKQQTNLNILKLENTMLKEVK</sequence>
<evidence type="ECO:0000256" key="7">
    <source>
        <dbReference type="SAM" id="Phobius"/>
    </source>
</evidence>
<feature type="transmembrane region" description="Helical" evidence="7">
    <location>
        <begin position="341"/>
        <end position="360"/>
    </location>
</feature>
<feature type="coiled-coil region" evidence="6">
    <location>
        <begin position="564"/>
        <end position="653"/>
    </location>
</feature>
<evidence type="ECO:0000256" key="3">
    <source>
        <dbReference type="ARBA" id="ARBA00022692"/>
    </source>
</evidence>
<feature type="transmembrane region" description="Helical" evidence="7">
    <location>
        <begin position="33"/>
        <end position="53"/>
    </location>
</feature>
<organism evidence="8 9">
    <name type="scientific">Mycoplasma putrefaciens (strain ATCC 15718 / NCTC 10155 / C30 KS-1 / KS-1)</name>
    <dbReference type="NCBI Taxonomy" id="743965"/>
    <lineage>
        <taxon>Bacteria</taxon>
        <taxon>Bacillati</taxon>
        <taxon>Mycoplasmatota</taxon>
        <taxon>Mollicutes</taxon>
        <taxon>Mycoplasmataceae</taxon>
        <taxon>Mycoplasma</taxon>
    </lineage>
</organism>
<dbReference type="PANTHER" id="PTHR47089:SF1">
    <property type="entry name" value="GUANOSINE ABC TRANSPORTER PERMEASE PROTEIN NUPP"/>
    <property type="match status" value="1"/>
</dbReference>
<dbReference type="Pfam" id="PF02653">
    <property type="entry name" value="BPD_transp_2"/>
    <property type="match status" value="1"/>
</dbReference>
<comment type="subcellular location">
    <subcellularLocation>
        <location evidence="1">Cell membrane</location>
        <topology evidence="1">Multi-pass membrane protein</topology>
    </subcellularLocation>
</comment>
<dbReference type="AlphaFoldDB" id="A0A7U3ZT10"/>
<feature type="transmembrane region" description="Helical" evidence="7">
    <location>
        <begin position="258"/>
        <end position="278"/>
    </location>
</feature>
<proteinExistence type="predicted"/>
<feature type="transmembrane region" description="Helical" evidence="7">
    <location>
        <begin position="210"/>
        <end position="228"/>
    </location>
</feature>
<keyword evidence="2" id="KW-1003">Cell membrane</keyword>
<feature type="transmembrane region" description="Helical" evidence="7">
    <location>
        <begin position="163"/>
        <end position="181"/>
    </location>
</feature>
<dbReference type="CDD" id="cd06580">
    <property type="entry name" value="TM_PBP1_transp_TpRbsC_like"/>
    <property type="match status" value="1"/>
</dbReference>
<reference evidence="8 9" key="1">
    <citation type="journal article" date="2011" name="J. Bacteriol.">
        <title>Genome Sequence of Mycoplasma putrefaciens Type Strain KS1.</title>
        <authorList>
            <person name="Calcutt M.J."/>
            <person name="Foecking M.F."/>
        </authorList>
    </citation>
    <scope>NUCLEOTIDE SEQUENCE [LARGE SCALE GENOMIC DNA]</scope>
    <source>
        <strain evidence="9">ATCC 15718 / NCTC 10155 / C30 KS-1 / KS-1</strain>
    </source>
</reference>
<evidence type="ECO:0000256" key="4">
    <source>
        <dbReference type="ARBA" id="ARBA00022989"/>
    </source>
</evidence>
<keyword evidence="6" id="KW-0175">Coiled coil</keyword>
<dbReference type="GO" id="GO:0005886">
    <property type="term" value="C:plasma membrane"/>
    <property type="evidence" value="ECO:0007669"/>
    <property type="project" value="UniProtKB-SubCell"/>
</dbReference>
<keyword evidence="5 7" id="KW-0472">Membrane</keyword>
<feature type="transmembrane region" description="Helical" evidence="7">
    <location>
        <begin position="131"/>
        <end position="151"/>
    </location>
</feature>
<protein>
    <submittedName>
        <fullName evidence="8">Sugar ABC transporter permease protein</fullName>
    </submittedName>
</protein>
<feature type="transmembrane region" description="Helical" evidence="7">
    <location>
        <begin position="298"/>
        <end position="320"/>
    </location>
</feature>
<dbReference type="EMBL" id="CP003021">
    <property type="protein sequence ID" value="AEM68956.1"/>
    <property type="molecule type" value="Genomic_DNA"/>
</dbReference>
<evidence type="ECO:0000313" key="9">
    <source>
        <dbReference type="Proteomes" id="UP000008907"/>
    </source>
</evidence>
<evidence type="ECO:0000256" key="1">
    <source>
        <dbReference type="ARBA" id="ARBA00004651"/>
    </source>
</evidence>
<dbReference type="GO" id="GO:0022857">
    <property type="term" value="F:transmembrane transporter activity"/>
    <property type="evidence" value="ECO:0007669"/>
    <property type="project" value="InterPro"/>
</dbReference>
<dbReference type="RefSeq" id="WP_014035311.1">
    <property type="nucleotide sequence ID" value="NC_015946.1"/>
</dbReference>
<dbReference type="Proteomes" id="UP000008907">
    <property type="component" value="Chromosome"/>
</dbReference>
<evidence type="ECO:0000256" key="5">
    <source>
        <dbReference type="ARBA" id="ARBA00023136"/>
    </source>
</evidence>
<evidence type="ECO:0000256" key="6">
    <source>
        <dbReference type="SAM" id="Coils"/>
    </source>
</evidence>
<keyword evidence="4 7" id="KW-1133">Transmembrane helix</keyword>
<dbReference type="KEGG" id="mpf:MPUT_0612"/>
<feature type="transmembrane region" description="Helical" evidence="7">
    <location>
        <begin position="73"/>
        <end position="92"/>
    </location>
</feature>
<evidence type="ECO:0000313" key="8">
    <source>
        <dbReference type="EMBL" id="AEM68956.1"/>
    </source>
</evidence>
<evidence type="ECO:0000256" key="2">
    <source>
        <dbReference type="ARBA" id="ARBA00022475"/>
    </source>
</evidence>
<keyword evidence="3 7" id="KW-0812">Transmembrane</keyword>
<accession>A0A7U3ZT10</accession>
<feature type="transmembrane region" description="Helical" evidence="7">
    <location>
        <begin position="99"/>
        <end position="119"/>
    </location>
</feature>